<feature type="non-terminal residue" evidence="5">
    <location>
        <position position="173"/>
    </location>
</feature>
<evidence type="ECO:0000256" key="2">
    <source>
        <dbReference type="ARBA" id="ARBA00022827"/>
    </source>
</evidence>
<dbReference type="Gene3D" id="3.30.43.10">
    <property type="entry name" value="Uridine Diphospho-n-acetylenolpyruvylglucosamine Reductase, domain 2"/>
    <property type="match status" value="1"/>
</dbReference>
<evidence type="ECO:0000313" key="5">
    <source>
        <dbReference type="EMBL" id="GAG52814.1"/>
    </source>
</evidence>
<dbReference type="InterPro" id="IPR016167">
    <property type="entry name" value="FAD-bd_PCMH_sub1"/>
</dbReference>
<sequence length="173" mass="18732">MINDFDYLAPKTLKEALTLLDKHQDDCKVICGGQSLLILMRQGLVAPKYLLDIKGIAELNYIKDEKDGLKIGATTTHRAIEKSPVIKKKYPVLAEMETRLASIQTRNWGTIGGNVCHGDPAGDPVPVLIALNATLGIAGSKGTRSMPAEDFSLDYFEVALEPGELLTGISLPI</sequence>
<dbReference type="InterPro" id="IPR002346">
    <property type="entry name" value="Mopterin_DH_FAD-bd"/>
</dbReference>
<keyword evidence="3" id="KW-0560">Oxidoreductase</keyword>
<evidence type="ECO:0000256" key="1">
    <source>
        <dbReference type="ARBA" id="ARBA00022630"/>
    </source>
</evidence>
<evidence type="ECO:0000259" key="4">
    <source>
        <dbReference type="PROSITE" id="PS51387"/>
    </source>
</evidence>
<dbReference type="AlphaFoldDB" id="X0YAG6"/>
<dbReference type="InterPro" id="IPR036318">
    <property type="entry name" value="FAD-bd_PCMH-like_sf"/>
</dbReference>
<dbReference type="Pfam" id="PF00941">
    <property type="entry name" value="FAD_binding_5"/>
    <property type="match status" value="1"/>
</dbReference>
<dbReference type="InterPro" id="IPR016166">
    <property type="entry name" value="FAD-bd_PCMH"/>
</dbReference>
<dbReference type="GO" id="GO:0016491">
    <property type="term" value="F:oxidoreductase activity"/>
    <property type="evidence" value="ECO:0007669"/>
    <property type="project" value="UniProtKB-KW"/>
</dbReference>
<feature type="domain" description="FAD-binding PCMH-type" evidence="4">
    <location>
        <begin position="1"/>
        <end position="173"/>
    </location>
</feature>
<comment type="caution">
    <text evidence="5">The sequence shown here is derived from an EMBL/GenBank/DDBJ whole genome shotgun (WGS) entry which is preliminary data.</text>
</comment>
<evidence type="ECO:0000256" key="3">
    <source>
        <dbReference type="ARBA" id="ARBA00023002"/>
    </source>
</evidence>
<reference evidence="5" key="1">
    <citation type="journal article" date="2014" name="Front. Microbiol.">
        <title>High frequency of phylogenetically diverse reductive dehalogenase-homologous genes in deep subseafloor sedimentary metagenomes.</title>
        <authorList>
            <person name="Kawai M."/>
            <person name="Futagami T."/>
            <person name="Toyoda A."/>
            <person name="Takaki Y."/>
            <person name="Nishi S."/>
            <person name="Hori S."/>
            <person name="Arai W."/>
            <person name="Tsubouchi T."/>
            <person name="Morono Y."/>
            <person name="Uchiyama I."/>
            <person name="Ito T."/>
            <person name="Fujiyama A."/>
            <person name="Inagaki F."/>
            <person name="Takami H."/>
        </authorList>
    </citation>
    <scope>NUCLEOTIDE SEQUENCE</scope>
    <source>
        <strain evidence="5">Expedition CK06-06</strain>
    </source>
</reference>
<dbReference type="PANTHER" id="PTHR42659:SF2">
    <property type="entry name" value="XANTHINE DEHYDROGENASE SUBUNIT C-RELATED"/>
    <property type="match status" value="1"/>
</dbReference>
<dbReference type="PROSITE" id="PS51387">
    <property type="entry name" value="FAD_PCMH"/>
    <property type="match status" value="1"/>
</dbReference>
<dbReference type="SUPFAM" id="SSF56176">
    <property type="entry name" value="FAD-binding/transporter-associated domain-like"/>
    <property type="match status" value="1"/>
</dbReference>
<dbReference type="PANTHER" id="PTHR42659">
    <property type="entry name" value="XANTHINE DEHYDROGENASE SUBUNIT C-RELATED"/>
    <property type="match status" value="1"/>
</dbReference>
<organism evidence="5">
    <name type="scientific">marine sediment metagenome</name>
    <dbReference type="NCBI Taxonomy" id="412755"/>
    <lineage>
        <taxon>unclassified sequences</taxon>
        <taxon>metagenomes</taxon>
        <taxon>ecological metagenomes</taxon>
    </lineage>
</organism>
<keyword evidence="1" id="KW-0285">Flavoprotein</keyword>
<dbReference type="EMBL" id="BARS01052319">
    <property type="protein sequence ID" value="GAG52814.1"/>
    <property type="molecule type" value="Genomic_DNA"/>
</dbReference>
<keyword evidence="2" id="KW-0274">FAD</keyword>
<dbReference type="GO" id="GO:0071949">
    <property type="term" value="F:FAD binding"/>
    <property type="evidence" value="ECO:0007669"/>
    <property type="project" value="InterPro"/>
</dbReference>
<dbReference type="InterPro" id="IPR016169">
    <property type="entry name" value="FAD-bd_PCMH_sub2"/>
</dbReference>
<proteinExistence type="predicted"/>
<protein>
    <recommendedName>
        <fullName evidence="4">FAD-binding PCMH-type domain-containing protein</fullName>
    </recommendedName>
</protein>
<dbReference type="Gene3D" id="3.30.465.10">
    <property type="match status" value="1"/>
</dbReference>
<accession>X0YAG6</accession>
<name>X0YAG6_9ZZZZ</name>
<dbReference type="FunFam" id="3.30.465.10:FF:000017">
    <property type="entry name" value="Xanthine dehydrogenase, FAD binding subunit"/>
    <property type="match status" value="1"/>
</dbReference>
<gene>
    <name evidence="5" type="ORF">S01H1_77802</name>
</gene>
<dbReference type="InterPro" id="IPR051312">
    <property type="entry name" value="Diverse_Substr_Oxidored"/>
</dbReference>